<comment type="caution">
    <text evidence="3">The sequence shown here is derived from an EMBL/GenBank/DDBJ whole genome shotgun (WGS) entry which is preliminary data.</text>
</comment>
<dbReference type="Proteomes" id="UP001055219">
    <property type="component" value="Unassembled WGS sequence"/>
</dbReference>
<organism evidence="3 4">
    <name type="scientific">Emericellopsis cladophorae</name>
    <dbReference type="NCBI Taxonomy" id="2686198"/>
    <lineage>
        <taxon>Eukaryota</taxon>
        <taxon>Fungi</taxon>
        <taxon>Dikarya</taxon>
        <taxon>Ascomycota</taxon>
        <taxon>Pezizomycotina</taxon>
        <taxon>Sordariomycetes</taxon>
        <taxon>Hypocreomycetidae</taxon>
        <taxon>Hypocreales</taxon>
        <taxon>Bionectriaceae</taxon>
        <taxon>Emericellopsis</taxon>
    </lineage>
</organism>
<dbReference type="OrthoDB" id="5103851at2759"/>
<dbReference type="EMBL" id="JAGIXG020000068">
    <property type="protein sequence ID" value="KAI6778462.1"/>
    <property type="molecule type" value="Genomic_DNA"/>
</dbReference>
<feature type="signal peptide" evidence="2">
    <location>
        <begin position="1"/>
        <end position="23"/>
    </location>
</feature>
<evidence type="ECO:0000313" key="4">
    <source>
        <dbReference type="Proteomes" id="UP001055219"/>
    </source>
</evidence>
<keyword evidence="2" id="KW-0732">Signal</keyword>
<keyword evidence="4" id="KW-1185">Reference proteome</keyword>
<proteinExistence type="predicted"/>
<evidence type="ECO:0000313" key="3">
    <source>
        <dbReference type="EMBL" id="KAI6778462.1"/>
    </source>
</evidence>
<dbReference type="AlphaFoldDB" id="A0A9Q0BAN3"/>
<sequence length="157" mass="16138">MASIKMNNLARLLALTGATLVAAENMINLAPFSDEVYTRNEPPQELASSTVDGRFVYELNLCTIVESTACQVSMSTGNPVPEEPSSTADSASPTPTGEDEPTATDNGGNLTSSSSIEDQPTAAKSVADEEPTGGAAKAKVFDYGAFGLAGLAAAYLV</sequence>
<accession>A0A9Q0BAN3</accession>
<feature type="chain" id="PRO_5040230028" description="GPI anchored protein" evidence="2">
    <location>
        <begin position="24"/>
        <end position="157"/>
    </location>
</feature>
<reference evidence="3" key="1">
    <citation type="journal article" date="2021" name="J Fungi (Basel)">
        <title>Genomic and Metabolomic Analyses of the Marine Fungus Emericellopsis cladophorae: Insights into Saltwater Adaptability Mechanisms and Its Biosynthetic Potential.</title>
        <authorList>
            <person name="Goncalves M.F.M."/>
            <person name="Hilario S."/>
            <person name="Van de Peer Y."/>
            <person name="Esteves A.C."/>
            <person name="Alves A."/>
        </authorList>
    </citation>
    <scope>NUCLEOTIDE SEQUENCE</scope>
    <source>
        <strain evidence="3">MUM 19.33</strain>
    </source>
</reference>
<gene>
    <name evidence="3" type="ORF">J7T54_005368</name>
</gene>
<dbReference type="GeneID" id="75831852"/>
<reference evidence="3" key="2">
    <citation type="submission" date="2022-07" db="EMBL/GenBank/DDBJ databases">
        <authorList>
            <person name="Goncalves M.F.M."/>
            <person name="Hilario S."/>
            <person name="Van De Peer Y."/>
            <person name="Esteves A.C."/>
            <person name="Alves A."/>
        </authorList>
    </citation>
    <scope>NUCLEOTIDE SEQUENCE</scope>
    <source>
        <strain evidence="3">MUM 19.33</strain>
    </source>
</reference>
<feature type="compositionally biased region" description="Polar residues" evidence="1">
    <location>
        <begin position="103"/>
        <end position="118"/>
    </location>
</feature>
<evidence type="ECO:0000256" key="1">
    <source>
        <dbReference type="SAM" id="MobiDB-lite"/>
    </source>
</evidence>
<evidence type="ECO:0008006" key="5">
    <source>
        <dbReference type="Google" id="ProtNLM"/>
    </source>
</evidence>
<protein>
    <recommendedName>
        <fullName evidence="5">GPI anchored protein</fullName>
    </recommendedName>
</protein>
<name>A0A9Q0BAN3_9HYPO</name>
<feature type="compositionally biased region" description="Low complexity" evidence="1">
    <location>
        <begin position="83"/>
        <end position="96"/>
    </location>
</feature>
<dbReference type="RefSeq" id="XP_051359318.1">
    <property type="nucleotide sequence ID" value="XM_051509750.1"/>
</dbReference>
<feature type="region of interest" description="Disordered" evidence="1">
    <location>
        <begin position="72"/>
        <end position="134"/>
    </location>
</feature>
<evidence type="ECO:0000256" key="2">
    <source>
        <dbReference type="SAM" id="SignalP"/>
    </source>
</evidence>